<proteinExistence type="predicted"/>
<dbReference type="EMBL" id="KZ805315">
    <property type="protein sequence ID" value="PVI05246.1"/>
    <property type="molecule type" value="Genomic_DNA"/>
</dbReference>
<evidence type="ECO:0000256" key="2">
    <source>
        <dbReference type="SAM" id="SignalP"/>
    </source>
</evidence>
<evidence type="ECO:0000256" key="1">
    <source>
        <dbReference type="SAM" id="MobiDB-lite"/>
    </source>
</evidence>
<feature type="chain" id="PRO_5016130815" evidence="2">
    <location>
        <begin position="24"/>
        <end position="215"/>
    </location>
</feature>
<accession>A0A2V1E4I1</accession>
<evidence type="ECO:0000313" key="3">
    <source>
        <dbReference type="EMBL" id="PVI05246.1"/>
    </source>
</evidence>
<dbReference type="Proteomes" id="UP000244855">
    <property type="component" value="Unassembled WGS sequence"/>
</dbReference>
<keyword evidence="2" id="KW-0732">Signal</keyword>
<protein>
    <submittedName>
        <fullName evidence="3">Uncharacterized protein</fullName>
    </submittedName>
</protein>
<keyword evidence="4" id="KW-1185">Reference proteome</keyword>
<feature type="signal peptide" evidence="2">
    <location>
        <begin position="1"/>
        <end position="23"/>
    </location>
</feature>
<feature type="compositionally biased region" description="Polar residues" evidence="1">
    <location>
        <begin position="115"/>
        <end position="132"/>
    </location>
</feature>
<name>A0A2V1E4I1_9PLEO</name>
<sequence length="215" mass="23897">MLTRAILMLYLLTHANINSRTSAAAEPTLTSSLLFSTVVTLAIATFAVMRIHCSYAATQGSRITHLASNLLPTSPTALVMKTARIVLLCIKDHPIHHNNLELSGSKMENKPKNNINNDGVNKQHTTTPTVSLDPTKRYPKLSKARTPRHVRTHLPLHDISDGPTGGLDSRWPACLQCAIYSGPIVCIIRVIRPFILFLLFNSIKRWRSERIVEFG</sequence>
<dbReference type="AlphaFoldDB" id="A0A2V1E4I1"/>
<gene>
    <name evidence="3" type="ORF">DM02DRAFT_725222</name>
</gene>
<organism evidence="3 4">
    <name type="scientific">Periconia macrospinosa</name>
    <dbReference type="NCBI Taxonomy" id="97972"/>
    <lineage>
        <taxon>Eukaryota</taxon>
        <taxon>Fungi</taxon>
        <taxon>Dikarya</taxon>
        <taxon>Ascomycota</taxon>
        <taxon>Pezizomycotina</taxon>
        <taxon>Dothideomycetes</taxon>
        <taxon>Pleosporomycetidae</taxon>
        <taxon>Pleosporales</taxon>
        <taxon>Massarineae</taxon>
        <taxon>Periconiaceae</taxon>
        <taxon>Periconia</taxon>
    </lineage>
</organism>
<evidence type="ECO:0000313" key="4">
    <source>
        <dbReference type="Proteomes" id="UP000244855"/>
    </source>
</evidence>
<reference evidence="3 4" key="1">
    <citation type="journal article" date="2018" name="Sci. Rep.">
        <title>Comparative genomics provides insights into the lifestyle and reveals functional heterogeneity of dark septate endophytic fungi.</title>
        <authorList>
            <person name="Knapp D.G."/>
            <person name="Nemeth J.B."/>
            <person name="Barry K."/>
            <person name="Hainaut M."/>
            <person name="Henrissat B."/>
            <person name="Johnson J."/>
            <person name="Kuo A."/>
            <person name="Lim J.H.P."/>
            <person name="Lipzen A."/>
            <person name="Nolan M."/>
            <person name="Ohm R.A."/>
            <person name="Tamas L."/>
            <person name="Grigoriev I.V."/>
            <person name="Spatafora J.W."/>
            <person name="Nagy L.G."/>
            <person name="Kovacs G.M."/>
        </authorList>
    </citation>
    <scope>NUCLEOTIDE SEQUENCE [LARGE SCALE GENOMIC DNA]</scope>
    <source>
        <strain evidence="3 4">DSE2036</strain>
    </source>
</reference>
<feature type="region of interest" description="Disordered" evidence="1">
    <location>
        <begin position="115"/>
        <end position="137"/>
    </location>
</feature>